<sequence>MARVCLVGADDVTLQYELLSRETSRNALAAYDLEEPFYNAIAVETVSLGAAVALLNDLDWYLARFVGSAFVREPSVSEAEWLSREMATAIRDGEVAPNDSGRFLEIYGLEPVESSSDDRAQQRLVEPMLVARTGQTVPEYDLRDVEETLTVRLTESEFGA</sequence>
<evidence type="ECO:0000313" key="2">
    <source>
        <dbReference type="Proteomes" id="UP001596445"/>
    </source>
</evidence>
<protein>
    <submittedName>
        <fullName evidence="1">DUF5804 family protein</fullName>
    </submittedName>
</protein>
<dbReference type="Pfam" id="PF19120">
    <property type="entry name" value="DUF5804"/>
    <property type="match status" value="1"/>
</dbReference>
<comment type="caution">
    <text evidence="1">The sequence shown here is derived from an EMBL/GenBank/DDBJ whole genome shotgun (WGS) entry which is preliminary data.</text>
</comment>
<gene>
    <name evidence="1" type="ORF">ACFQQG_00550</name>
</gene>
<dbReference type="InterPro" id="IPR043827">
    <property type="entry name" value="DUF5804"/>
</dbReference>
<dbReference type="Proteomes" id="UP001596445">
    <property type="component" value="Unassembled WGS sequence"/>
</dbReference>
<name>A0ABD5VWW5_9EURY</name>
<evidence type="ECO:0000313" key="1">
    <source>
        <dbReference type="EMBL" id="MFC7056939.1"/>
    </source>
</evidence>
<reference evidence="1 2" key="1">
    <citation type="journal article" date="2019" name="Int. J. Syst. Evol. Microbiol.">
        <title>The Global Catalogue of Microorganisms (GCM) 10K type strain sequencing project: providing services to taxonomists for standard genome sequencing and annotation.</title>
        <authorList>
            <consortium name="The Broad Institute Genomics Platform"/>
            <consortium name="The Broad Institute Genome Sequencing Center for Infectious Disease"/>
            <person name="Wu L."/>
            <person name="Ma J."/>
        </authorList>
    </citation>
    <scope>NUCLEOTIDE SEQUENCE [LARGE SCALE GENOMIC DNA]</scope>
    <source>
        <strain evidence="1 2">JCM 30072</strain>
    </source>
</reference>
<dbReference type="GeneID" id="76628730"/>
<organism evidence="1 2">
    <name type="scientific">Halovenus salina</name>
    <dbReference type="NCBI Taxonomy" id="1510225"/>
    <lineage>
        <taxon>Archaea</taxon>
        <taxon>Methanobacteriati</taxon>
        <taxon>Methanobacteriota</taxon>
        <taxon>Stenosarchaea group</taxon>
        <taxon>Halobacteria</taxon>
        <taxon>Halobacteriales</taxon>
        <taxon>Haloarculaceae</taxon>
        <taxon>Halovenus</taxon>
    </lineage>
</organism>
<proteinExistence type="predicted"/>
<dbReference type="RefSeq" id="WP_267162649.1">
    <property type="nucleotide sequence ID" value="NZ_CP112972.1"/>
</dbReference>
<dbReference type="AlphaFoldDB" id="A0ABD5VWW5"/>
<dbReference type="EMBL" id="JBHSZI010000001">
    <property type="protein sequence ID" value="MFC7056939.1"/>
    <property type="molecule type" value="Genomic_DNA"/>
</dbReference>
<keyword evidence="2" id="KW-1185">Reference proteome</keyword>
<accession>A0ABD5VWW5</accession>